<dbReference type="STRING" id="329726.AM1_1907"/>
<dbReference type="AlphaFoldDB" id="B0CEF9"/>
<dbReference type="InterPro" id="IPR029063">
    <property type="entry name" value="SAM-dependent_MTases_sf"/>
</dbReference>
<dbReference type="Gene3D" id="3.40.50.150">
    <property type="entry name" value="Vaccinia Virus protein VP39"/>
    <property type="match status" value="1"/>
</dbReference>
<dbReference type="KEGG" id="amr:AM1_1907"/>
<dbReference type="Proteomes" id="UP000000268">
    <property type="component" value="Chromosome"/>
</dbReference>
<organism evidence="2 3">
    <name type="scientific">Acaryochloris marina (strain MBIC 11017)</name>
    <dbReference type="NCBI Taxonomy" id="329726"/>
    <lineage>
        <taxon>Bacteria</taxon>
        <taxon>Bacillati</taxon>
        <taxon>Cyanobacteriota</taxon>
        <taxon>Cyanophyceae</taxon>
        <taxon>Acaryochloridales</taxon>
        <taxon>Acaryochloridaceae</taxon>
        <taxon>Acaryochloris</taxon>
    </lineage>
</organism>
<evidence type="ECO:0000256" key="1">
    <source>
        <dbReference type="ARBA" id="ARBA00022679"/>
    </source>
</evidence>
<dbReference type="PANTHER" id="PTHR43861:SF3">
    <property type="entry name" value="PUTATIVE (AFU_ORTHOLOGUE AFUA_2G14390)-RELATED"/>
    <property type="match status" value="1"/>
</dbReference>
<proteinExistence type="predicted"/>
<evidence type="ECO:0000313" key="3">
    <source>
        <dbReference type="Proteomes" id="UP000000268"/>
    </source>
</evidence>
<dbReference type="HOGENOM" id="CLU_1163860_0_0_3"/>
<sequence>MLSYRLYGNPRIDKAVELIGQYTRPDSKVLDIGCGIGLVSEKIGAKIKTGHVWACDIADQNIAYAQQTVIDENITFLKVDIINEFKKIEDTIQKPVDLVSMVDVIEHLPPNHYETFFSNLGRVTAGDAVVVLTYPSPEYQRYLHLHNPDELQVIDETIEIGDLIQWAAHGNFKLQYFSYPDLDRKNQYVHCVLAKDLAYDEVPRISFKEQVKRYGIKAKNKLIMPILKYKYIKKPFNQ</sequence>
<evidence type="ECO:0000313" key="2">
    <source>
        <dbReference type="EMBL" id="ABW26925.1"/>
    </source>
</evidence>
<dbReference type="CDD" id="cd02440">
    <property type="entry name" value="AdoMet_MTases"/>
    <property type="match status" value="1"/>
</dbReference>
<dbReference type="EMBL" id="CP000828">
    <property type="protein sequence ID" value="ABW26925.1"/>
    <property type="molecule type" value="Genomic_DNA"/>
</dbReference>
<gene>
    <name evidence="2" type="ordered locus">AM1_1907</name>
</gene>
<accession>B0CEF9</accession>
<protein>
    <submittedName>
        <fullName evidence="2">Methyltransferase, putative</fullName>
    </submittedName>
</protein>
<dbReference type="PANTHER" id="PTHR43861">
    <property type="entry name" value="TRANS-ACONITATE 2-METHYLTRANSFERASE-RELATED"/>
    <property type="match status" value="1"/>
</dbReference>
<dbReference type="GO" id="GO:0032259">
    <property type="term" value="P:methylation"/>
    <property type="evidence" value="ECO:0007669"/>
    <property type="project" value="UniProtKB-KW"/>
</dbReference>
<reference evidence="2 3" key="1">
    <citation type="journal article" date="2008" name="Proc. Natl. Acad. Sci. U.S.A.">
        <title>Niche adaptation and genome expansion in the chlorophyll d-producing cyanobacterium Acaryochloris marina.</title>
        <authorList>
            <person name="Swingley W.D."/>
            <person name="Chen M."/>
            <person name="Cheung P.C."/>
            <person name="Conrad A.L."/>
            <person name="Dejesa L.C."/>
            <person name="Hao J."/>
            <person name="Honchak B.M."/>
            <person name="Karbach L.E."/>
            <person name="Kurdoglu A."/>
            <person name="Lahiri S."/>
            <person name="Mastrian S.D."/>
            <person name="Miyashita H."/>
            <person name="Page L."/>
            <person name="Ramakrishna P."/>
            <person name="Satoh S."/>
            <person name="Sattley W.M."/>
            <person name="Shimada Y."/>
            <person name="Taylor H.L."/>
            <person name="Tomo T."/>
            <person name="Tsuchiya T."/>
            <person name="Wang Z.T."/>
            <person name="Raymond J."/>
            <person name="Mimuro M."/>
            <person name="Blankenship R.E."/>
            <person name="Touchman J.W."/>
        </authorList>
    </citation>
    <scope>NUCLEOTIDE SEQUENCE [LARGE SCALE GENOMIC DNA]</scope>
    <source>
        <strain evidence="3">MBIC 11017</strain>
    </source>
</reference>
<dbReference type="eggNOG" id="COG2227">
    <property type="taxonomic scope" value="Bacteria"/>
</dbReference>
<dbReference type="Pfam" id="PF13489">
    <property type="entry name" value="Methyltransf_23"/>
    <property type="match status" value="1"/>
</dbReference>
<dbReference type="SUPFAM" id="SSF53335">
    <property type="entry name" value="S-adenosyl-L-methionine-dependent methyltransferases"/>
    <property type="match status" value="1"/>
</dbReference>
<keyword evidence="3" id="KW-1185">Reference proteome</keyword>
<keyword evidence="2" id="KW-0489">Methyltransferase</keyword>
<dbReference type="GO" id="GO:0008168">
    <property type="term" value="F:methyltransferase activity"/>
    <property type="evidence" value="ECO:0007669"/>
    <property type="project" value="UniProtKB-KW"/>
</dbReference>
<name>B0CEF9_ACAM1</name>
<keyword evidence="1 2" id="KW-0808">Transferase</keyword>